<dbReference type="Pfam" id="PF01047">
    <property type="entry name" value="MarR"/>
    <property type="match status" value="1"/>
</dbReference>
<protein>
    <submittedName>
        <fullName evidence="2">MarR family transcriptional regulator</fullName>
    </submittedName>
</protein>
<dbReference type="InterPro" id="IPR000835">
    <property type="entry name" value="HTH_MarR-typ"/>
</dbReference>
<gene>
    <name evidence="2" type="ORF">OOT00_03845</name>
</gene>
<accession>A0ABT3N6M4</accession>
<dbReference type="InterPro" id="IPR036388">
    <property type="entry name" value="WH-like_DNA-bd_sf"/>
</dbReference>
<evidence type="ECO:0000259" key="1">
    <source>
        <dbReference type="PROSITE" id="PS50995"/>
    </source>
</evidence>
<dbReference type="PROSITE" id="PS50995">
    <property type="entry name" value="HTH_MARR_2"/>
    <property type="match status" value="1"/>
</dbReference>
<dbReference type="InterPro" id="IPR039422">
    <property type="entry name" value="MarR/SlyA-like"/>
</dbReference>
<dbReference type="SUPFAM" id="SSF46785">
    <property type="entry name" value="Winged helix' DNA-binding domain"/>
    <property type="match status" value="1"/>
</dbReference>
<organism evidence="2 3">
    <name type="scientific">Desulfobotulus pelophilus</name>
    <dbReference type="NCBI Taxonomy" id="2823377"/>
    <lineage>
        <taxon>Bacteria</taxon>
        <taxon>Pseudomonadati</taxon>
        <taxon>Thermodesulfobacteriota</taxon>
        <taxon>Desulfobacteria</taxon>
        <taxon>Desulfobacterales</taxon>
        <taxon>Desulfobacteraceae</taxon>
        <taxon>Desulfobotulus</taxon>
    </lineage>
</organism>
<keyword evidence="3" id="KW-1185">Reference proteome</keyword>
<dbReference type="Proteomes" id="UP001209681">
    <property type="component" value="Unassembled WGS sequence"/>
</dbReference>
<dbReference type="Gene3D" id="1.10.10.10">
    <property type="entry name" value="Winged helix-like DNA-binding domain superfamily/Winged helix DNA-binding domain"/>
    <property type="match status" value="1"/>
</dbReference>
<dbReference type="RefSeq" id="WP_265423972.1">
    <property type="nucleotide sequence ID" value="NZ_JAPFPW010000003.1"/>
</dbReference>
<dbReference type="EMBL" id="JAPFPW010000003">
    <property type="protein sequence ID" value="MCW7753115.1"/>
    <property type="molecule type" value="Genomic_DNA"/>
</dbReference>
<evidence type="ECO:0000313" key="2">
    <source>
        <dbReference type="EMBL" id="MCW7753115.1"/>
    </source>
</evidence>
<feature type="domain" description="HTH marR-type" evidence="1">
    <location>
        <begin position="3"/>
        <end position="136"/>
    </location>
</feature>
<evidence type="ECO:0000313" key="3">
    <source>
        <dbReference type="Proteomes" id="UP001209681"/>
    </source>
</evidence>
<dbReference type="InterPro" id="IPR036390">
    <property type="entry name" value="WH_DNA-bd_sf"/>
</dbReference>
<dbReference type="PANTHER" id="PTHR33164">
    <property type="entry name" value="TRANSCRIPTIONAL REGULATOR, MARR FAMILY"/>
    <property type="match status" value="1"/>
</dbReference>
<reference evidence="2 3" key="1">
    <citation type="submission" date="2022-11" db="EMBL/GenBank/DDBJ databases">
        <title>Desulfobotulus tamanensis H1 sp. nov. - anaerobic, alkaliphilic, sulphate reducing bacterium isolated from terrestrial mud volcano.</title>
        <authorList>
            <person name="Frolova A."/>
            <person name="Merkel A.Y."/>
            <person name="Slobodkin A.I."/>
        </authorList>
    </citation>
    <scope>NUCLEOTIDE SEQUENCE [LARGE SCALE GENOMIC DNA]</scope>
    <source>
        <strain evidence="2 3">H1</strain>
    </source>
</reference>
<dbReference type="PANTHER" id="PTHR33164:SF107">
    <property type="entry name" value="TRANSCRIPTIONAL REGULATORY PROTEIN"/>
    <property type="match status" value="1"/>
</dbReference>
<dbReference type="SMART" id="SM00347">
    <property type="entry name" value="HTH_MARR"/>
    <property type="match status" value="1"/>
</dbReference>
<sequence length="153" mass="17405">MDDKRLFYLIHRVHGRLIHAVDQYLWEKLQITSAQLMALFYIRDHGGCLLKDLGEGIQLKSSGITGLVRRMEKNGLIVKSPCEQDGRGFRLCITPEGEGIAVRAVPMISHLNTIIYEGFSHEELDTVFRFMNLFLERVSELPAGFHADDAPFC</sequence>
<proteinExistence type="predicted"/>
<name>A0ABT3N6M4_9BACT</name>
<comment type="caution">
    <text evidence="2">The sequence shown here is derived from an EMBL/GenBank/DDBJ whole genome shotgun (WGS) entry which is preliminary data.</text>
</comment>